<dbReference type="InterPro" id="IPR000415">
    <property type="entry name" value="Nitroreductase-like"/>
</dbReference>
<feature type="domain" description="Nitroreductase" evidence="4">
    <location>
        <begin position="9"/>
        <end position="198"/>
    </location>
</feature>
<keyword evidence="6" id="KW-1185">Reference proteome</keyword>
<dbReference type="Proteomes" id="UP000289220">
    <property type="component" value="Unassembled WGS sequence"/>
</dbReference>
<sequence>MMDIVEAVETRRSVRRFLDRPVDRGVLEEALRHALRAPSGGNLQPWWLHVVAGEDLRRLQDAVRMQAMSGVFAEEIEYDIYPPKLASPYRDRRFELGEAMYAQIGIPREDKAGRQRWFMRNFECFGAPILLLCTVDRSMGKPQWSDLGMVLQTLMLLLRGQGIDSCAQECWALYPQTIDRFLNLPPELMLFTGMSIGYADPADPLNQLRSARAPLEEVVEFRGL</sequence>
<protein>
    <submittedName>
        <fullName evidence="5">Nitroreductase NfnB</fullName>
    </submittedName>
</protein>
<gene>
    <name evidence="5" type="primary">nfnB</name>
    <name evidence="5" type="ORF">BREV_BREV_00259</name>
</gene>
<keyword evidence="1" id="KW-0285">Flavoprotein</keyword>
<accession>A0A7Z8Y3Z7</accession>
<comment type="caution">
    <text evidence="5">The sequence shown here is derived from an EMBL/GenBank/DDBJ whole genome shotgun (WGS) entry which is preliminary data.</text>
</comment>
<evidence type="ECO:0000256" key="1">
    <source>
        <dbReference type="ARBA" id="ARBA00022630"/>
    </source>
</evidence>
<keyword evidence="3" id="KW-0560">Oxidoreductase</keyword>
<proteinExistence type="predicted"/>
<dbReference type="PANTHER" id="PTHR23026">
    <property type="entry name" value="NADPH NITROREDUCTASE"/>
    <property type="match status" value="1"/>
</dbReference>
<dbReference type="Pfam" id="PF00881">
    <property type="entry name" value="Nitroreductase"/>
    <property type="match status" value="1"/>
</dbReference>
<reference evidence="5 6" key="1">
    <citation type="submission" date="2018-11" db="EMBL/GenBank/DDBJ databases">
        <authorList>
            <person name="Peiro R."/>
            <person name="Begona"/>
            <person name="Cbmso G."/>
            <person name="Lopez M."/>
            <person name="Gonzalez S."/>
            <person name="Sacristan E."/>
            <person name="Castillo E."/>
        </authorList>
    </citation>
    <scope>NUCLEOTIDE SEQUENCE [LARGE SCALE GENOMIC DNA]</scope>
    <source>
        <strain evidence="5">Brev_genome</strain>
    </source>
</reference>
<evidence type="ECO:0000313" key="6">
    <source>
        <dbReference type="Proteomes" id="UP000289220"/>
    </source>
</evidence>
<organism evidence="5 6">
    <name type="scientific">Brevundimonas mediterranea</name>
    <dbReference type="NCBI Taxonomy" id="74329"/>
    <lineage>
        <taxon>Bacteria</taxon>
        <taxon>Pseudomonadati</taxon>
        <taxon>Pseudomonadota</taxon>
        <taxon>Alphaproteobacteria</taxon>
        <taxon>Caulobacterales</taxon>
        <taxon>Caulobacteraceae</taxon>
        <taxon>Brevundimonas</taxon>
    </lineage>
</organism>
<evidence type="ECO:0000256" key="3">
    <source>
        <dbReference type="ARBA" id="ARBA00023002"/>
    </source>
</evidence>
<dbReference type="Gene3D" id="3.40.109.10">
    <property type="entry name" value="NADH Oxidase"/>
    <property type="match status" value="1"/>
</dbReference>
<name>A0A7Z8Y3Z7_9CAUL</name>
<dbReference type="InterPro" id="IPR050627">
    <property type="entry name" value="Nitroreductase/BluB"/>
</dbReference>
<dbReference type="PANTHER" id="PTHR23026:SF90">
    <property type="entry name" value="IODOTYROSINE DEIODINASE 1"/>
    <property type="match status" value="1"/>
</dbReference>
<dbReference type="CDD" id="cd02136">
    <property type="entry name" value="PnbA_NfnB-like"/>
    <property type="match status" value="1"/>
</dbReference>
<dbReference type="RefSeq" id="WP_230307500.1">
    <property type="nucleotide sequence ID" value="NZ_UXHF01000003.1"/>
</dbReference>
<dbReference type="InterPro" id="IPR029479">
    <property type="entry name" value="Nitroreductase"/>
</dbReference>
<dbReference type="GO" id="GO:0016491">
    <property type="term" value="F:oxidoreductase activity"/>
    <property type="evidence" value="ECO:0007669"/>
    <property type="project" value="UniProtKB-KW"/>
</dbReference>
<dbReference type="AlphaFoldDB" id="A0A7Z8Y3Z7"/>
<evidence type="ECO:0000259" key="4">
    <source>
        <dbReference type="Pfam" id="PF00881"/>
    </source>
</evidence>
<dbReference type="SUPFAM" id="SSF55469">
    <property type="entry name" value="FMN-dependent nitroreductase-like"/>
    <property type="match status" value="1"/>
</dbReference>
<evidence type="ECO:0000256" key="2">
    <source>
        <dbReference type="ARBA" id="ARBA00022643"/>
    </source>
</evidence>
<keyword evidence="2" id="KW-0288">FMN</keyword>
<dbReference type="EMBL" id="UXHF01000003">
    <property type="protein sequence ID" value="VDC50512.1"/>
    <property type="molecule type" value="Genomic_DNA"/>
</dbReference>
<evidence type="ECO:0000313" key="5">
    <source>
        <dbReference type="EMBL" id="VDC50512.1"/>
    </source>
</evidence>